<dbReference type="GO" id="GO:0016020">
    <property type="term" value="C:membrane"/>
    <property type="evidence" value="ECO:0007669"/>
    <property type="project" value="UniProtKB-SubCell"/>
</dbReference>
<evidence type="ECO:0000256" key="6">
    <source>
        <dbReference type="ARBA" id="ARBA00022837"/>
    </source>
</evidence>
<keyword evidence="3" id="KW-0812">Transmembrane</keyword>
<dbReference type="PANTHER" id="PTHR45761">
    <property type="entry name" value="EXTENDED SYNAPTOTAGMIN-LIKE PROTEIN 2, ISOFORM C"/>
    <property type="match status" value="1"/>
</dbReference>
<dbReference type="InterPro" id="IPR000008">
    <property type="entry name" value="C2_dom"/>
</dbReference>
<keyword evidence="15" id="KW-1185">Reference proteome</keyword>
<feature type="non-terminal residue" evidence="14">
    <location>
        <position position="1"/>
    </location>
</feature>
<protein>
    <recommendedName>
        <fullName evidence="16">C2 domain-containing protein</fullName>
    </recommendedName>
</protein>
<dbReference type="GO" id="GO:0012505">
    <property type="term" value="C:endomembrane system"/>
    <property type="evidence" value="ECO:0007669"/>
    <property type="project" value="UniProtKB-ARBA"/>
</dbReference>
<accession>A0A813EJP8</accession>
<gene>
    <name evidence="14" type="ORF">PGLA1383_LOCUS20568</name>
</gene>
<evidence type="ECO:0000256" key="9">
    <source>
        <dbReference type="ARBA" id="ARBA00023121"/>
    </source>
</evidence>
<evidence type="ECO:0000256" key="7">
    <source>
        <dbReference type="ARBA" id="ARBA00022989"/>
    </source>
</evidence>
<dbReference type="GO" id="GO:0005737">
    <property type="term" value="C:cytoplasm"/>
    <property type="evidence" value="ECO:0007669"/>
    <property type="project" value="UniProtKB-ARBA"/>
</dbReference>
<dbReference type="Pfam" id="PF00168">
    <property type="entry name" value="C2"/>
    <property type="match status" value="1"/>
</dbReference>
<evidence type="ECO:0008006" key="16">
    <source>
        <dbReference type="Google" id="ProtNLM"/>
    </source>
</evidence>
<dbReference type="PANTHER" id="PTHR45761:SF1">
    <property type="entry name" value="EXTENDED SYNAPTOTAGMIN-LIKE PROTEIN 2, ISOFORM C"/>
    <property type="match status" value="1"/>
</dbReference>
<dbReference type="GO" id="GO:0006869">
    <property type="term" value="P:lipid transport"/>
    <property type="evidence" value="ECO:0007669"/>
    <property type="project" value="UniProtKB-KW"/>
</dbReference>
<feature type="domain" description="C2" evidence="12">
    <location>
        <begin position="191"/>
        <end position="316"/>
    </location>
</feature>
<dbReference type="SMART" id="SM00239">
    <property type="entry name" value="C2"/>
    <property type="match status" value="1"/>
</dbReference>
<evidence type="ECO:0000256" key="8">
    <source>
        <dbReference type="ARBA" id="ARBA00023055"/>
    </source>
</evidence>
<dbReference type="GO" id="GO:0046872">
    <property type="term" value="F:metal ion binding"/>
    <property type="evidence" value="ECO:0007669"/>
    <property type="project" value="UniProtKB-KW"/>
</dbReference>
<dbReference type="CDD" id="cd00030">
    <property type="entry name" value="C2"/>
    <property type="match status" value="1"/>
</dbReference>
<dbReference type="InterPro" id="IPR039010">
    <property type="entry name" value="Synaptotagmin_SMP"/>
</dbReference>
<dbReference type="CDD" id="cd21670">
    <property type="entry name" value="SMP_ESyt"/>
    <property type="match status" value="1"/>
</dbReference>
<dbReference type="OMA" id="WPRISIY"/>
<dbReference type="PROSITE" id="PS50004">
    <property type="entry name" value="C2"/>
    <property type="match status" value="1"/>
</dbReference>
<evidence type="ECO:0000256" key="5">
    <source>
        <dbReference type="ARBA" id="ARBA00022737"/>
    </source>
</evidence>
<dbReference type="OrthoDB" id="441861at2759"/>
<keyword evidence="10" id="KW-0472">Membrane</keyword>
<evidence type="ECO:0000259" key="13">
    <source>
        <dbReference type="PROSITE" id="PS51847"/>
    </source>
</evidence>
<evidence type="ECO:0000256" key="3">
    <source>
        <dbReference type="ARBA" id="ARBA00022692"/>
    </source>
</evidence>
<keyword evidence="7" id="KW-1133">Transmembrane helix</keyword>
<evidence type="ECO:0000313" key="15">
    <source>
        <dbReference type="Proteomes" id="UP000654075"/>
    </source>
</evidence>
<dbReference type="Proteomes" id="UP000654075">
    <property type="component" value="Unassembled WGS sequence"/>
</dbReference>
<evidence type="ECO:0000256" key="11">
    <source>
        <dbReference type="SAM" id="MobiDB-lite"/>
    </source>
</evidence>
<keyword evidence="6" id="KW-0106">Calcium</keyword>
<dbReference type="SUPFAM" id="SSF49562">
    <property type="entry name" value="C2 domain (Calcium/lipid-binding domain, CaLB)"/>
    <property type="match status" value="1"/>
</dbReference>
<evidence type="ECO:0000259" key="12">
    <source>
        <dbReference type="PROSITE" id="PS50004"/>
    </source>
</evidence>
<dbReference type="GO" id="GO:0008289">
    <property type="term" value="F:lipid binding"/>
    <property type="evidence" value="ECO:0007669"/>
    <property type="project" value="UniProtKB-KW"/>
</dbReference>
<dbReference type="Pfam" id="PF17047">
    <property type="entry name" value="SMP_LBD"/>
    <property type="match status" value="1"/>
</dbReference>
<keyword evidence="5" id="KW-0677">Repeat</keyword>
<evidence type="ECO:0000313" key="14">
    <source>
        <dbReference type="EMBL" id="CAE8602321.1"/>
    </source>
</evidence>
<keyword evidence="9" id="KW-0446">Lipid-binding</keyword>
<sequence length="577" mass="62928">EQDGPGAQIFAKDEADWLDSLLEVLWPRISIYLEQKVRNEIQPSITAALPSYLKRSVVFQEVTLGTVTPDFGPLVVRKNDDDGSIELNLGIRMDTNMSIGLTAMGVYVGVSKFRMSGALTVIYGPPLERPPFFGGMQIFFADMPDIDLDFRGVARIADCPGVRGLVRSTISQAVGDALVLPQRIAVDLNPDDAVDHIDLKYPDPWAVLRFSLREGSDLVAADFSLFGQRSSDPYVIMTLGCKTWTSPVIKQSLNPVWQKQDGNSPTVDFLVHSSKQHARIEVFDEDFASSDDLIGVATYVPIHELTEDVSGRKASSVRIPLTLMVRGRESPAGSLRVSARLLRLSAEQPLALFPEPSVAYLHAKLEEVTDLLVDARCPCHPFKVRVSLLGSQGTSKASWAKATPAASEALQGMCSRLAAQDFQTSQIAGIMGITREQVASLLLQPSIARDGTLKQAVLEQKEKRASENPQFGEVLQMLISAKSFDEVISSSVELELIDSKSKVIGALKVKVEDIIAAERSPSSSLPDRFDLGLPGAAQLKASFKLRWLTEAEDKPPSIDGKTSGLHRRASMPAGSWC</sequence>
<dbReference type="InterPro" id="IPR031468">
    <property type="entry name" value="SMP_LBD"/>
</dbReference>
<proteinExistence type="predicted"/>
<dbReference type="Gene3D" id="2.60.40.150">
    <property type="entry name" value="C2 domain"/>
    <property type="match status" value="1"/>
</dbReference>
<comment type="caution">
    <text evidence="14">The sequence shown here is derived from an EMBL/GenBank/DDBJ whole genome shotgun (WGS) entry which is preliminary data.</text>
</comment>
<dbReference type="EMBL" id="CAJNNV010014155">
    <property type="protein sequence ID" value="CAE8602321.1"/>
    <property type="molecule type" value="Genomic_DNA"/>
</dbReference>
<evidence type="ECO:0000256" key="4">
    <source>
        <dbReference type="ARBA" id="ARBA00022723"/>
    </source>
</evidence>
<dbReference type="InterPro" id="IPR035892">
    <property type="entry name" value="C2_domain_sf"/>
</dbReference>
<evidence type="ECO:0000256" key="2">
    <source>
        <dbReference type="ARBA" id="ARBA00022448"/>
    </source>
</evidence>
<feature type="region of interest" description="Disordered" evidence="11">
    <location>
        <begin position="554"/>
        <end position="577"/>
    </location>
</feature>
<dbReference type="AlphaFoldDB" id="A0A813EJP8"/>
<evidence type="ECO:0000256" key="1">
    <source>
        <dbReference type="ARBA" id="ARBA00004370"/>
    </source>
</evidence>
<evidence type="ECO:0000256" key="10">
    <source>
        <dbReference type="ARBA" id="ARBA00023136"/>
    </source>
</evidence>
<name>A0A813EJP8_POLGL</name>
<keyword evidence="8" id="KW-0445">Lipid transport</keyword>
<feature type="domain" description="SMP-LTD" evidence="13">
    <location>
        <begin position="11"/>
        <end position="189"/>
    </location>
</feature>
<keyword evidence="2" id="KW-0813">Transport</keyword>
<organism evidence="14 15">
    <name type="scientific">Polarella glacialis</name>
    <name type="common">Dinoflagellate</name>
    <dbReference type="NCBI Taxonomy" id="89957"/>
    <lineage>
        <taxon>Eukaryota</taxon>
        <taxon>Sar</taxon>
        <taxon>Alveolata</taxon>
        <taxon>Dinophyceae</taxon>
        <taxon>Suessiales</taxon>
        <taxon>Suessiaceae</taxon>
        <taxon>Polarella</taxon>
    </lineage>
</organism>
<dbReference type="InterPro" id="IPR051634">
    <property type="entry name" value="Extended_Synaptotagmin"/>
</dbReference>
<keyword evidence="4" id="KW-0479">Metal-binding</keyword>
<comment type="subcellular location">
    <subcellularLocation>
        <location evidence="1">Membrane</location>
    </subcellularLocation>
</comment>
<dbReference type="PROSITE" id="PS51847">
    <property type="entry name" value="SMP"/>
    <property type="match status" value="1"/>
</dbReference>
<reference evidence="14" key="1">
    <citation type="submission" date="2021-02" db="EMBL/GenBank/DDBJ databases">
        <authorList>
            <person name="Dougan E. K."/>
            <person name="Rhodes N."/>
            <person name="Thang M."/>
            <person name="Chan C."/>
        </authorList>
    </citation>
    <scope>NUCLEOTIDE SEQUENCE</scope>
</reference>